<evidence type="ECO:0000313" key="2">
    <source>
        <dbReference type="Proteomes" id="UP001165065"/>
    </source>
</evidence>
<evidence type="ECO:0000313" key="1">
    <source>
        <dbReference type="EMBL" id="GMI38013.1"/>
    </source>
</evidence>
<reference evidence="2" key="1">
    <citation type="journal article" date="2023" name="Commun. Biol.">
        <title>Genome analysis of Parmales, the sister group of diatoms, reveals the evolutionary specialization of diatoms from phago-mixotrophs to photoautotrophs.</title>
        <authorList>
            <person name="Ban H."/>
            <person name="Sato S."/>
            <person name="Yoshikawa S."/>
            <person name="Yamada K."/>
            <person name="Nakamura Y."/>
            <person name="Ichinomiya M."/>
            <person name="Sato N."/>
            <person name="Blanc-Mathieu R."/>
            <person name="Endo H."/>
            <person name="Kuwata A."/>
            <person name="Ogata H."/>
        </authorList>
    </citation>
    <scope>NUCLEOTIDE SEQUENCE [LARGE SCALE GENOMIC DNA]</scope>
</reference>
<accession>A0A9W7L7C6</accession>
<dbReference type="AlphaFoldDB" id="A0A9W7L7C6"/>
<sequence length="173" mass="19645">MSRETRLNRLLHRIQTLEENLGLNRSTTSDSSIDNRLKTLENSEGVLKCEGKEIRKGWQDVNQHLKDMEGLEGRGEEGVEDMMEVVVSCEEDYSALLSDLSSLKSSYSSGKTLNDEQRFSLSSSQISRLRNLQDEVVKLVERKERVEERTDKLVETHFKLVRGVNEGIGGIMG</sequence>
<organism evidence="1 2">
    <name type="scientific">Triparma columacea</name>
    <dbReference type="NCBI Taxonomy" id="722753"/>
    <lineage>
        <taxon>Eukaryota</taxon>
        <taxon>Sar</taxon>
        <taxon>Stramenopiles</taxon>
        <taxon>Ochrophyta</taxon>
        <taxon>Bolidophyceae</taxon>
        <taxon>Parmales</taxon>
        <taxon>Triparmaceae</taxon>
        <taxon>Triparma</taxon>
    </lineage>
</organism>
<gene>
    <name evidence="1" type="ORF">TrCOL_g1546</name>
</gene>
<comment type="caution">
    <text evidence="1">The sequence shown here is derived from an EMBL/GenBank/DDBJ whole genome shotgun (WGS) entry which is preliminary data.</text>
</comment>
<name>A0A9W7L7C6_9STRA</name>
<dbReference type="Proteomes" id="UP001165065">
    <property type="component" value="Unassembled WGS sequence"/>
</dbReference>
<proteinExistence type="predicted"/>
<keyword evidence="2" id="KW-1185">Reference proteome</keyword>
<protein>
    <submittedName>
        <fullName evidence="1">Uncharacterized protein</fullName>
    </submittedName>
</protein>
<dbReference type="OrthoDB" id="10611871at2759"/>
<dbReference type="EMBL" id="BRYA01000079">
    <property type="protein sequence ID" value="GMI38013.1"/>
    <property type="molecule type" value="Genomic_DNA"/>
</dbReference>